<evidence type="ECO:0000256" key="1">
    <source>
        <dbReference type="SAM" id="SignalP"/>
    </source>
</evidence>
<dbReference type="AlphaFoldDB" id="A0A5C8KR47"/>
<sequence>MTQLLKCVTLSLVLVAGIVSAQERTITLASTTSTEQSGFFAQVLPKFKAQTGIEVRVIAVGTGQAFDIARRGDADALLVHDRRGEDAFVEEGFGLERRDVMYNDFVIVGPSTDPAGVAATGTVVEAFARIARSESIFTSRGDDSGTHRAELRHWREAGVEVGRTRWYRELGAGMGPTLNTSADLGAYTLSDRASWASFRNRRGLVVLLQGDPALLNPYGSLLVDPARHPHLKHRLARTWHDWLVSEAGQRAIAAFRIDDERVFLPAAAVATHD</sequence>
<organism evidence="3 4">
    <name type="scientific">Alkalisalibacterium limincola</name>
    <dbReference type="NCBI Taxonomy" id="2699169"/>
    <lineage>
        <taxon>Bacteria</taxon>
        <taxon>Pseudomonadati</taxon>
        <taxon>Pseudomonadota</taxon>
        <taxon>Gammaproteobacteria</taxon>
        <taxon>Lysobacterales</taxon>
        <taxon>Lysobacteraceae</taxon>
        <taxon>Alkalisalibacterium</taxon>
    </lineage>
</organism>
<feature type="chain" id="PRO_5022736877" evidence="1">
    <location>
        <begin position="22"/>
        <end position="273"/>
    </location>
</feature>
<dbReference type="InterPro" id="IPR024370">
    <property type="entry name" value="PBP_domain"/>
</dbReference>
<evidence type="ECO:0000313" key="4">
    <source>
        <dbReference type="Proteomes" id="UP000321248"/>
    </source>
</evidence>
<evidence type="ECO:0000313" key="3">
    <source>
        <dbReference type="EMBL" id="TXK62346.1"/>
    </source>
</evidence>
<dbReference type="OrthoDB" id="186379at2"/>
<dbReference type="Pfam" id="PF12849">
    <property type="entry name" value="PBP_like_2"/>
    <property type="match status" value="1"/>
</dbReference>
<keyword evidence="4" id="KW-1185">Reference proteome</keyword>
<dbReference type="RefSeq" id="WP_147891765.1">
    <property type="nucleotide sequence ID" value="NZ_VRTS01000005.1"/>
</dbReference>
<dbReference type="Proteomes" id="UP000321248">
    <property type="component" value="Unassembled WGS sequence"/>
</dbReference>
<evidence type="ECO:0000259" key="2">
    <source>
        <dbReference type="Pfam" id="PF12849"/>
    </source>
</evidence>
<gene>
    <name evidence="3" type="ORF">FU658_08950</name>
</gene>
<dbReference type="InterPro" id="IPR052738">
    <property type="entry name" value="ABC-Tungstate_binding"/>
</dbReference>
<dbReference type="SUPFAM" id="SSF53850">
    <property type="entry name" value="Periplasmic binding protein-like II"/>
    <property type="match status" value="1"/>
</dbReference>
<keyword evidence="1" id="KW-0732">Signal</keyword>
<feature type="domain" description="PBP" evidence="2">
    <location>
        <begin position="21"/>
        <end position="246"/>
    </location>
</feature>
<proteinExistence type="predicted"/>
<dbReference type="Gene3D" id="3.40.190.10">
    <property type="entry name" value="Periplasmic binding protein-like II"/>
    <property type="match status" value="2"/>
</dbReference>
<comment type="caution">
    <text evidence="3">The sequence shown here is derived from an EMBL/GenBank/DDBJ whole genome shotgun (WGS) entry which is preliminary data.</text>
</comment>
<accession>A0A5C8KR47</accession>
<dbReference type="PANTHER" id="PTHR37945">
    <property type="entry name" value="EXTRACELLULAR TUNGSTATE BINDING PROTEIN"/>
    <property type="match status" value="1"/>
</dbReference>
<dbReference type="EMBL" id="VRTS01000005">
    <property type="protein sequence ID" value="TXK62346.1"/>
    <property type="molecule type" value="Genomic_DNA"/>
</dbReference>
<protein>
    <submittedName>
        <fullName evidence="3">Sulfate transporter</fullName>
    </submittedName>
</protein>
<name>A0A5C8KR47_9GAMM</name>
<feature type="signal peptide" evidence="1">
    <location>
        <begin position="1"/>
        <end position="21"/>
    </location>
</feature>
<dbReference type="PANTHER" id="PTHR37945:SF1">
    <property type="entry name" value="EXTRACELLULAR TUNGSTATE BINDING PROTEIN"/>
    <property type="match status" value="1"/>
</dbReference>
<reference evidence="3 4" key="1">
    <citation type="submission" date="2019-08" db="EMBL/GenBank/DDBJ databases">
        <authorList>
            <person name="Karlyshev A.V."/>
        </authorList>
    </citation>
    <scope>NUCLEOTIDE SEQUENCE [LARGE SCALE GENOMIC DNA]</scope>
    <source>
        <strain evidence="3 4">Alg18-2.2</strain>
    </source>
</reference>